<dbReference type="Pfam" id="PF14286">
    <property type="entry name" value="DHHW"/>
    <property type="match status" value="1"/>
</dbReference>
<sequence length="462" mass="52370">MEKRRNRKKKKNYKYMKYKIYVFSAVLMLMAIIALIIPLRPKESKVEKRTLTKFPAFSVQSFLNGEFLNGVSTWYADTFPFREALLTGNTRYRGLYGIQDNQIHGSIQTADEVPAKRISLMDIVLPNIQQEMDSLQESIKERIETQRAADAANGGAKRRQITNVPEQVGSVYVADDTAFSLYGFTQEAANQYIDAVSALANKVSSDVTVYDIVVPISTGIYLDEKLQEELGCSDEQAAIQYIYDNMDKKVVTIDAFTALKNHSDEYLYFRTDHHWTALGAYYAYSQLMKEKGITPTSLGEYETMVFDDFIGTLYAASNQTPSLAENPDVVTAYIPLATNKMTYTDVDGNVVDYDIIYDVSDWNSDSKYNCFIAGDQPFEEIHNPNMNDGSSCVVIKESFGNAFVPFLVDHYENVYVVDYRYYPEGLTTLIQERNIKDVIFINNISAATTSSLVSNIMEIVNY</sequence>
<keyword evidence="1" id="KW-0812">Transmembrane</keyword>
<evidence type="ECO:0000313" key="2">
    <source>
        <dbReference type="EMBL" id="TCO86336.1"/>
    </source>
</evidence>
<gene>
    <name evidence="2" type="ORF">EV212_101116</name>
</gene>
<dbReference type="EMBL" id="SLXA01000001">
    <property type="protein sequence ID" value="TCO86336.1"/>
    <property type="molecule type" value="Genomic_DNA"/>
</dbReference>
<dbReference type="OrthoDB" id="175771at2"/>
<dbReference type="InterPro" id="IPR025945">
    <property type="entry name" value="DHHW"/>
</dbReference>
<dbReference type="Proteomes" id="UP000295711">
    <property type="component" value="Unassembled WGS sequence"/>
</dbReference>
<reference evidence="2 3" key="1">
    <citation type="submission" date="2019-03" db="EMBL/GenBank/DDBJ databases">
        <title>Genomic Encyclopedia of Type Strains, Phase IV (KMG-IV): sequencing the most valuable type-strain genomes for metagenomic binning, comparative biology and taxonomic classification.</title>
        <authorList>
            <person name="Goeker M."/>
        </authorList>
    </citation>
    <scope>NUCLEOTIDE SEQUENCE [LARGE SCALE GENOMIC DNA]</scope>
    <source>
        <strain evidence="2 3">DSM 28559</strain>
    </source>
</reference>
<name>A0A4R2LQH7_9FIRM</name>
<evidence type="ECO:0000313" key="3">
    <source>
        <dbReference type="Proteomes" id="UP000295711"/>
    </source>
</evidence>
<keyword evidence="1" id="KW-0472">Membrane</keyword>
<feature type="transmembrane region" description="Helical" evidence="1">
    <location>
        <begin position="20"/>
        <end position="39"/>
    </location>
</feature>
<accession>A0A4R2LQH7</accession>
<organism evidence="2 3">
    <name type="scientific">Frisingicoccus caecimuris</name>
    <dbReference type="NCBI Taxonomy" id="1796636"/>
    <lineage>
        <taxon>Bacteria</taxon>
        <taxon>Bacillati</taxon>
        <taxon>Bacillota</taxon>
        <taxon>Clostridia</taxon>
        <taxon>Lachnospirales</taxon>
        <taxon>Lachnospiraceae</taxon>
        <taxon>Frisingicoccus</taxon>
    </lineage>
</organism>
<proteinExistence type="predicted"/>
<protein>
    <submittedName>
        <fullName evidence="2">DHHW motif protein</fullName>
    </submittedName>
</protein>
<keyword evidence="3" id="KW-1185">Reference proteome</keyword>
<dbReference type="AlphaFoldDB" id="A0A4R2LQH7"/>
<keyword evidence="1" id="KW-1133">Transmembrane helix</keyword>
<comment type="caution">
    <text evidence="2">The sequence shown here is derived from an EMBL/GenBank/DDBJ whole genome shotgun (WGS) entry which is preliminary data.</text>
</comment>
<evidence type="ECO:0000256" key="1">
    <source>
        <dbReference type="SAM" id="Phobius"/>
    </source>
</evidence>